<organism evidence="2 3">
    <name type="scientific">Lactococcus lactis subsp. lactis</name>
    <name type="common">Streptococcus lactis</name>
    <dbReference type="NCBI Taxonomy" id="1360"/>
    <lineage>
        <taxon>Bacteria</taxon>
        <taxon>Bacillati</taxon>
        <taxon>Bacillota</taxon>
        <taxon>Bacilli</taxon>
        <taxon>Lactobacillales</taxon>
        <taxon>Streptococcaceae</taxon>
        <taxon>Lactococcus</taxon>
    </lineage>
</organism>
<keyword evidence="1" id="KW-1133">Transmembrane helix</keyword>
<accession>A0A0B8QY95</accession>
<feature type="transmembrane region" description="Helical" evidence="1">
    <location>
        <begin position="25"/>
        <end position="46"/>
    </location>
</feature>
<reference evidence="2 3" key="1">
    <citation type="submission" date="2015-01" db="EMBL/GenBank/DDBJ databases">
        <title>Lactococcus lactis subsp.lactis JCM 5805 whole genome shotgun sequence.</title>
        <authorList>
            <person name="Fujii T."/>
            <person name="Tomita Y."/>
            <person name="Ikushima S."/>
            <person name="Fujiwara D."/>
        </authorList>
    </citation>
    <scope>NUCLEOTIDE SEQUENCE [LARGE SCALE GENOMIC DNA]</scope>
    <source>
        <strain evidence="2 3">JCM 5805</strain>
    </source>
</reference>
<evidence type="ECO:0000256" key="1">
    <source>
        <dbReference type="SAM" id="Phobius"/>
    </source>
</evidence>
<keyword evidence="1" id="KW-0472">Membrane</keyword>
<comment type="caution">
    <text evidence="2">The sequence shown here is derived from an EMBL/GenBank/DDBJ whole genome shotgun (WGS) entry which is preliminary data.</text>
</comment>
<dbReference type="EMBL" id="BBSI01000017">
    <property type="protein sequence ID" value="GAM79878.1"/>
    <property type="molecule type" value="Genomic_DNA"/>
</dbReference>
<gene>
    <name evidence="2" type="ORF">JCM5805K_0986</name>
</gene>
<name>A0A0B8QY95_LACLL</name>
<evidence type="ECO:0000313" key="2">
    <source>
        <dbReference type="EMBL" id="GAM79878.1"/>
    </source>
</evidence>
<dbReference type="Proteomes" id="UP000031847">
    <property type="component" value="Unassembled WGS sequence"/>
</dbReference>
<feature type="transmembrane region" description="Helical" evidence="1">
    <location>
        <begin position="110"/>
        <end position="127"/>
    </location>
</feature>
<evidence type="ECO:0000313" key="3">
    <source>
        <dbReference type="Proteomes" id="UP000031847"/>
    </source>
</evidence>
<dbReference type="AlphaFoldDB" id="A0A0B8QY95"/>
<proteinExistence type="predicted"/>
<protein>
    <submittedName>
        <fullName evidence="2">Uncharacterized protein</fullName>
    </submittedName>
</protein>
<feature type="transmembrane region" description="Helical" evidence="1">
    <location>
        <begin position="74"/>
        <end position="98"/>
    </location>
</feature>
<sequence length="156" mass="17988">MSWYIFDNQIHKIEGEDKMSNSKKFVFIANIISSLMAVIIGGPQIWKNIIQPFIATLNNPQINWAYSSNIIKLILVNLVLLLSWLIGWLIFPLLSWIAFSKMDKKYNKKWKRVLLIVGILSLLSAFINIYSILIFVFKFIVGALLVSSFYIGKEKS</sequence>
<keyword evidence="1" id="KW-0812">Transmembrane</keyword>